<dbReference type="Proteomes" id="UP000245802">
    <property type="component" value="Chromosome"/>
</dbReference>
<dbReference type="RefSeq" id="WP_010049288.1">
    <property type="nucleotide sequence ID" value="NZ_CP025958.1"/>
</dbReference>
<dbReference type="OrthoDB" id="290804at2"/>
<dbReference type="KEGG" id="gog:C1280_27210"/>
<dbReference type="EMBL" id="CP025958">
    <property type="protein sequence ID" value="AWM40329.1"/>
    <property type="molecule type" value="Genomic_DNA"/>
</dbReference>
<sequence>MYPAITLTALDVPAPLPEPDAHAHLRTELAAKVRRLEETLLSLDNLLAPQDWLDAGDGFPGPGCWRVNRPAQRTQDRTRAPLSYLNEEEWRQHVALARDLCTRNHLALGFRDHVSNFIGPVQISFVPRARGAARDTAPGLVSACTRAWAEWCEFAEWGQGEEDREEECRRRLIVEGETTLRFFVGDEASDGLPYARHVEPELIRTPPGGSTADRCGWGVVTAEGDDEREEGLWVCDPADVSRGREVPASEYVRVKGNVDRTVKRGLSDFLPVGEQLRKVLGLLDNMAHVARVQAAIAWWEQYPAATAEQVAAQVRLGADYHRPKGAPGSAGAGTEVTGYEAGTVVRTEGGREVKPGPVSSGTAGFEAVERMVLRGVGFRWGCPSYFSGDGDASFASVLVTGSPFVRLTQARQERVKAFACRVASRVVEFCERSGRLPRGVSKWVRAVGTCGPVVIADEEKKARTFLALYQQNCADPLEFVRSTGADPEQVAANIRAWKARFEPPGPGGGGGAGGTPGGGPSPSPPGSAGGDGSSPNAPVGEGRKPCACHGLARESTGGTDAPANGETKDSLGRRICYSDGERVACSGDDAADGEPEAGAKDGFDAAAVGKQLVDEKLVPDENELNEIRANGIPKGGKHEDKVEKRWEQVIARVLGSGWVVSTSSNAAADVTGSLEIDGKPCRVVLDGKFSVAVGAAYDQLPDAVQNKLKDSAQHGENTVVAYVVAYHTPATGNGGVAEDGVYLRIGAMPQVINVSDSVVKRAREFGPFRILNKDQYAALREGKPEAVQALRDNLTQRLTAIDLKRYKAQEQLDDVAQTGKAADKLSEMVEASQKHAVDPKAVGKQTAAALSGANAAVRNAHVAAVVAGAPAAEQAGAAAAVLSGLTDEGQKAAVLTGGLAGLNPGSLSAEQLAVLERLLAAARGTAPPNPPG</sequence>
<protein>
    <recommendedName>
        <fullName evidence="4">Phage portal protein</fullName>
    </recommendedName>
</protein>
<evidence type="ECO:0000313" key="2">
    <source>
        <dbReference type="EMBL" id="AWM40329.1"/>
    </source>
</evidence>
<evidence type="ECO:0000256" key="1">
    <source>
        <dbReference type="SAM" id="MobiDB-lite"/>
    </source>
</evidence>
<proteinExistence type="predicted"/>
<gene>
    <name evidence="2" type="ORF">C1280_27210</name>
</gene>
<feature type="compositionally biased region" description="Gly residues" evidence="1">
    <location>
        <begin position="507"/>
        <end position="518"/>
    </location>
</feature>
<accession>A0A2Z3H0N2</accession>
<dbReference type="AlphaFoldDB" id="A0A2Z3H0N2"/>
<name>A0A2Z3H0N2_9BACT</name>
<reference evidence="2 3" key="1">
    <citation type="submission" date="2018-01" db="EMBL/GenBank/DDBJ databases">
        <title>G. obscuriglobus.</title>
        <authorList>
            <person name="Franke J."/>
            <person name="Blomberg W."/>
            <person name="Selmecki A."/>
        </authorList>
    </citation>
    <scope>NUCLEOTIDE SEQUENCE [LARGE SCALE GENOMIC DNA]</scope>
    <source>
        <strain evidence="2 3">DSM 5831</strain>
    </source>
</reference>
<dbReference type="Pfam" id="PF05136">
    <property type="entry name" value="Phage_portal_2"/>
    <property type="match status" value="1"/>
</dbReference>
<evidence type="ECO:0000313" key="3">
    <source>
        <dbReference type="Proteomes" id="UP000245802"/>
    </source>
</evidence>
<organism evidence="2 3">
    <name type="scientific">Gemmata obscuriglobus</name>
    <dbReference type="NCBI Taxonomy" id="114"/>
    <lineage>
        <taxon>Bacteria</taxon>
        <taxon>Pseudomonadati</taxon>
        <taxon>Planctomycetota</taxon>
        <taxon>Planctomycetia</taxon>
        <taxon>Gemmatales</taxon>
        <taxon>Gemmataceae</taxon>
        <taxon>Gemmata</taxon>
    </lineage>
</organism>
<dbReference type="GO" id="GO:0005198">
    <property type="term" value="F:structural molecule activity"/>
    <property type="evidence" value="ECO:0007669"/>
    <property type="project" value="InterPro"/>
</dbReference>
<keyword evidence="3" id="KW-1185">Reference proteome</keyword>
<feature type="region of interest" description="Disordered" evidence="1">
    <location>
        <begin position="499"/>
        <end position="571"/>
    </location>
</feature>
<evidence type="ECO:0008006" key="4">
    <source>
        <dbReference type="Google" id="ProtNLM"/>
    </source>
</evidence>
<dbReference type="GO" id="GO:0019068">
    <property type="term" value="P:virion assembly"/>
    <property type="evidence" value="ECO:0007669"/>
    <property type="project" value="InterPro"/>
</dbReference>
<dbReference type="InterPro" id="IPR006429">
    <property type="entry name" value="Phage_lambda_portal"/>
</dbReference>